<dbReference type="AlphaFoldDB" id="A0AAW8QZF6"/>
<dbReference type="EMBL" id="JAVRIE010000002">
    <property type="protein sequence ID" value="MDT0582543.1"/>
    <property type="molecule type" value="Genomic_DNA"/>
</dbReference>
<evidence type="ECO:0000259" key="1">
    <source>
        <dbReference type="PROSITE" id="PS51352"/>
    </source>
</evidence>
<dbReference type="SUPFAM" id="SSF48452">
    <property type="entry name" value="TPR-like"/>
    <property type="match status" value="1"/>
</dbReference>
<dbReference type="PANTHER" id="PTHR45663">
    <property type="entry name" value="GEO12009P1"/>
    <property type="match status" value="1"/>
</dbReference>
<proteinExistence type="predicted"/>
<dbReference type="GO" id="GO:0005737">
    <property type="term" value="C:cytoplasm"/>
    <property type="evidence" value="ECO:0007669"/>
    <property type="project" value="TreeGrafter"/>
</dbReference>
<dbReference type="PANTHER" id="PTHR45663:SF11">
    <property type="entry name" value="GEO12009P1"/>
    <property type="match status" value="1"/>
</dbReference>
<dbReference type="Pfam" id="PF00085">
    <property type="entry name" value="Thioredoxin"/>
    <property type="match status" value="1"/>
</dbReference>
<dbReference type="PROSITE" id="PS51352">
    <property type="entry name" value="THIOREDOXIN_2"/>
    <property type="match status" value="1"/>
</dbReference>
<dbReference type="RefSeq" id="WP_311361300.1">
    <property type="nucleotide sequence ID" value="NZ_JAVRIE010000002.1"/>
</dbReference>
<dbReference type="SUPFAM" id="SSF52833">
    <property type="entry name" value="Thioredoxin-like"/>
    <property type="match status" value="1"/>
</dbReference>
<dbReference type="Pfam" id="PF14559">
    <property type="entry name" value="TPR_19"/>
    <property type="match status" value="1"/>
</dbReference>
<dbReference type="GO" id="GO:0006950">
    <property type="term" value="P:response to stress"/>
    <property type="evidence" value="ECO:0007669"/>
    <property type="project" value="UniProtKB-ARBA"/>
</dbReference>
<reference evidence="2 3" key="1">
    <citation type="submission" date="2023-09" db="EMBL/GenBank/DDBJ databases">
        <authorList>
            <person name="Rey-Velasco X."/>
        </authorList>
    </citation>
    <scope>NUCLEOTIDE SEQUENCE [LARGE SCALE GENOMIC DNA]</scope>
    <source>
        <strain evidence="2 3">W409</strain>
    </source>
</reference>
<dbReference type="Proteomes" id="UP001249020">
    <property type="component" value="Unassembled WGS sequence"/>
</dbReference>
<comment type="caution">
    <text evidence="2">The sequence shown here is derived from an EMBL/GenBank/DDBJ whole genome shotgun (WGS) entry which is preliminary data.</text>
</comment>
<dbReference type="InterPro" id="IPR036249">
    <property type="entry name" value="Thioredoxin-like_sf"/>
</dbReference>
<sequence>MLPEPNTNHVDITLENFQQIILEESKLKTIMVQFWAPWSEPCGELTPILQSIASEYNDNLLFARVNCDEQQEIAGQFGVRGLPTVILVKDGQPLDGFAGPQTEAQVREVIEKHLPKPEDGFLQSALACIELGNYHEAFTFAKQAFEANNERIDIRLTMADCYVEVGQPALAKKLLEAVTMVDQDARYHAIVGKVELAEQASESPEIKELQAALEADPENLEIKVKLSVQLHQAHKNDEALALLLSVLQKDLNFGEAKKFTLDIINALPDGDALKSQYRRKIYSLLY</sequence>
<dbReference type="InterPro" id="IPR011990">
    <property type="entry name" value="TPR-like_helical_dom_sf"/>
</dbReference>
<dbReference type="Gene3D" id="3.40.30.10">
    <property type="entry name" value="Glutaredoxin"/>
    <property type="match status" value="1"/>
</dbReference>
<dbReference type="CDD" id="cd02956">
    <property type="entry name" value="ybbN"/>
    <property type="match status" value="1"/>
</dbReference>
<name>A0AAW8QZF6_9ALTE</name>
<evidence type="ECO:0000313" key="2">
    <source>
        <dbReference type="EMBL" id="MDT0582543.1"/>
    </source>
</evidence>
<organism evidence="2 3">
    <name type="scientific">Brumicola blandensis</name>
    <dbReference type="NCBI Taxonomy" id="3075611"/>
    <lineage>
        <taxon>Bacteria</taxon>
        <taxon>Pseudomonadati</taxon>
        <taxon>Pseudomonadota</taxon>
        <taxon>Gammaproteobacteria</taxon>
        <taxon>Alteromonadales</taxon>
        <taxon>Alteromonadaceae</taxon>
        <taxon>Brumicola</taxon>
    </lineage>
</organism>
<gene>
    <name evidence="2" type="ORF">RM544_08325</name>
</gene>
<dbReference type="Pfam" id="PF14561">
    <property type="entry name" value="TPR_20"/>
    <property type="match status" value="1"/>
</dbReference>
<dbReference type="InterPro" id="IPR013766">
    <property type="entry name" value="Thioredoxin_domain"/>
</dbReference>
<accession>A0AAW8QZF6</accession>
<dbReference type="GO" id="GO:0015035">
    <property type="term" value="F:protein-disulfide reductase activity"/>
    <property type="evidence" value="ECO:0007669"/>
    <property type="project" value="TreeGrafter"/>
</dbReference>
<protein>
    <submittedName>
        <fullName evidence="2">Co-chaperone YbbN</fullName>
    </submittedName>
</protein>
<feature type="domain" description="Thioredoxin" evidence="1">
    <location>
        <begin position="1"/>
        <end position="115"/>
    </location>
</feature>
<keyword evidence="3" id="KW-1185">Reference proteome</keyword>
<dbReference type="Gene3D" id="1.25.40.10">
    <property type="entry name" value="Tetratricopeptide repeat domain"/>
    <property type="match status" value="2"/>
</dbReference>
<evidence type="ECO:0000313" key="3">
    <source>
        <dbReference type="Proteomes" id="UP001249020"/>
    </source>
</evidence>